<dbReference type="InterPro" id="IPR010730">
    <property type="entry name" value="HET"/>
</dbReference>
<sequence>MDTLGANCCDTNDLETARTTDNGFQRLDDLDNPLLTRFVLASNEAIQPVARAPFATFVRVHGGQIIVLWKKHCSQDDQTDPLQQPFFSSITDGVDWTCTVVRRGEQLVLPAFTLYSITFSKEASLLATGYLVPKTQQLEPSKKGLCHICRAIPFTELADEDSAGYPHQPGLDELVASSCTCRLCSLLLDAILDTEKDFQNQRFLRDTYVKPGAVAEGSQNPSEGKFAFNYRASTIGSTAVVQIVLRSKRLHKFTERATGSADSYIPKLPGNFHSQDTAPIDGGSPRPWLYGNWWTLQGVKNCPPQLVGIGVRLSQQPQTAKAGRADSVTGVVYRGSDVRVLSLPFGPLGLTVPGKTIDSHSDKQIVFKKLAAFLNTCDKNHQCAAAVSVLPTRVLDLAGSRETGMIRLVDGNGDRGKYVALSHCWGSSQPMKTTASTLQQHKQGIRLASLPKTFRDAVTICTELGVSYLWIDSLCIIQGDADDWNREALNMSNVYSNTWLTIAASAAPSSDAGCFPVRPSSTYVPTDSRSTGFATERDYVTTEEVGRELDFHGLQFHKEWMPPSFRAHPRLYQIGSFGANIDPADDEPLNKRGWTLQERYLSPRVIHYASDQVYLECQFGTVAEDGSRFESLFSKQALVAYKRQPWPPASYAGTFAISDTGGNSSVRRESKSKQRFTFGWNTAVQEFSKRELSFEEDKLPAIAGLASWLAKETNDQYFAGVWKEYVFQDIMWRAYPCEEPSTKWDESASRQHDGRLKTLLPLKRPSKARAPGWSWASVDGSIVFEYILQTDLCATFCAATIDAVDGSAFGRVRSGTLRIMVRGLV</sequence>
<name>A0ABP0C9A6_9PEZI</name>
<dbReference type="PANTHER" id="PTHR33112">
    <property type="entry name" value="DOMAIN PROTEIN, PUTATIVE-RELATED"/>
    <property type="match status" value="1"/>
</dbReference>
<dbReference type="Pfam" id="PF06985">
    <property type="entry name" value="HET"/>
    <property type="match status" value="1"/>
</dbReference>
<evidence type="ECO:0000313" key="3">
    <source>
        <dbReference type="Proteomes" id="UP001642406"/>
    </source>
</evidence>
<keyword evidence="3" id="KW-1185">Reference proteome</keyword>
<comment type="caution">
    <text evidence="2">The sequence shown here is derived from an EMBL/GenBank/DDBJ whole genome shotgun (WGS) entry which is preliminary data.</text>
</comment>
<feature type="domain" description="Heterokaryon incompatibility" evidence="1">
    <location>
        <begin position="418"/>
        <end position="598"/>
    </location>
</feature>
<dbReference type="EMBL" id="CAWUHC010000073">
    <property type="protein sequence ID" value="CAK7228610.1"/>
    <property type="molecule type" value="Genomic_DNA"/>
</dbReference>
<protein>
    <recommendedName>
        <fullName evidence="1">Heterokaryon incompatibility domain-containing protein</fullName>
    </recommendedName>
</protein>
<organism evidence="2 3">
    <name type="scientific">Sporothrix bragantina</name>
    <dbReference type="NCBI Taxonomy" id="671064"/>
    <lineage>
        <taxon>Eukaryota</taxon>
        <taxon>Fungi</taxon>
        <taxon>Dikarya</taxon>
        <taxon>Ascomycota</taxon>
        <taxon>Pezizomycotina</taxon>
        <taxon>Sordariomycetes</taxon>
        <taxon>Sordariomycetidae</taxon>
        <taxon>Ophiostomatales</taxon>
        <taxon>Ophiostomataceae</taxon>
        <taxon>Sporothrix</taxon>
    </lineage>
</organism>
<evidence type="ECO:0000259" key="1">
    <source>
        <dbReference type="Pfam" id="PF06985"/>
    </source>
</evidence>
<dbReference type="PANTHER" id="PTHR33112:SF8">
    <property type="entry name" value="HETEROKARYON INCOMPATIBILITY DOMAIN-CONTAINING PROTEIN"/>
    <property type="match status" value="1"/>
</dbReference>
<proteinExistence type="predicted"/>
<accession>A0ABP0C9A6</accession>
<dbReference type="Proteomes" id="UP001642406">
    <property type="component" value="Unassembled WGS sequence"/>
</dbReference>
<reference evidence="2 3" key="1">
    <citation type="submission" date="2024-01" db="EMBL/GenBank/DDBJ databases">
        <authorList>
            <person name="Allen C."/>
            <person name="Tagirdzhanova G."/>
        </authorList>
    </citation>
    <scope>NUCLEOTIDE SEQUENCE [LARGE SCALE GENOMIC DNA]</scope>
</reference>
<gene>
    <name evidence="2" type="ORF">SBRCBS47491_006963</name>
</gene>
<evidence type="ECO:0000313" key="2">
    <source>
        <dbReference type="EMBL" id="CAK7228610.1"/>
    </source>
</evidence>